<dbReference type="OrthoDB" id="9807565at2"/>
<proteinExistence type="predicted"/>
<dbReference type="Proteomes" id="UP000238882">
    <property type="component" value="Unassembled WGS sequence"/>
</dbReference>
<evidence type="ECO:0000313" key="8">
    <source>
        <dbReference type="EMBL" id="PQJ80735.1"/>
    </source>
</evidence>
<dbReference type="GO" id="GO:0003677">
    <property type="term" value="F:DNA binding"/>
    <property type="evidence" value="ECO:0007669"/>
    <property type="project" value="UniProtKB-KW"/>
</dbReference>
<keyword evidence="3" id="KW-0804">Transcription</keyword>
<keyword evidence="2" id="KW-0238">DNA-binding</keyword>
<feature type="transmembrane region" description="Helical" evidence="5">
    <location>
        <begin position="178"/>
        <end position="202"/>
    </location>
</feature>
<dbReference type="PANTHER" id="PTHR44688:SF16">
    <property type="entry name" value="DNA-BINDING TRANSCRIPTIONAL ACTIVATOR DEVR_DOSR"/>
    <property type="match status" value="1"/>
</dbReference>
<organism evidence="8 9">
    <name type="scientific">Polaribacter porphyrae</name>
    <dbReference type="NCBI Taxonomy" id="1137780"/>
    <lineage>
        <taxon>Bacteria</taxon>
        <taxon>Pseudomonadati</taxon>
        <taxon>Bacteroidota</taxon>
        <taxon>Flavobacteriia</taxon>
        <taxon>Flavobacteriales</taxon>
        <taxon>Flavobacteriaceae</taxon>
    </lineage>
</organism>
<keyword evidence="9" id="KW-1185">Reference proteome</keyword>
<comment type="caution">
    <text evidence="8">The sequence shown here is derived from an EMBL/GenBank/DDBJ whole genome shotgun (WGS) entry which is preliminary data.</text>
</comment>
<dbReference type="PRINTS" id="PR00038">
    <property type="entry name" value="HTHLUXR"/>
</dbReference>
<feature type="transmembrane region" description="Helical" evidence="5">
    <location>
        <begin position="294"/>
        <end position="312"/>
    </location>
</feature>
<dbReference type="AlphaFoldDB" id="A0A2S7WT03"/>
<dbReference type="InterPro" id="IPR016032">
    <property type="entry name" value="Sig_transdc_resp-reg_C-effctor"/>
</dbReference>
<dbReference type="InterPro" id="IPR000792">
    <property type="entry name" value="Tscrpt_reg_LuxR_C"/>
</dbReference>
<keyword evidence="6" id="KW-0732">Signal</keyword>
<dbReference type="PROSITE" id="PS00622">
    <property type="entry name" value="HTH_LUXR_1"/>
    <property type="match status" value="1"/>
</dbReference>
<keyword evidence="4" id="KW-0175">Coiled coil</keyword>
<evidence type="ECO:0000256" key="6">
    <source>
        <dbReference type="SAM" id="SignalP"/>
    </source>
</evidence>
<evidence type="ECO:0000313" key="9">
    <source>
        <dbReference type="Proteomes" id="UP000238882"/>
    </source>
</evidence>
<feature type="transmembrane region" description="Helical" evidence="5">
    <location>
        <begin position="214"/>
        <end position="233"/>
    </location>
</feature>
<keyword evidence="5" id="KW-0472">Membrane</keyword>
<feature type="signal peptide" evidence="6">
    <location>
        <begin position="1"/>
        <end position="19"/>
    </location>
</feature>
<dbReference type="EMBL" id="MSCN01000001">
    <property type="protein sequence ID" value="PQJ80735.1"/>
    <property type="molecule type" value="Genomic_DNA"/>
</dbReference>
<dbReference type="InterPro" id="IPR036388">
    <property type="entry name" value="WH-like_DNA-bd_sf"/>
</dbReference>
<gene>
    <name evidence="8" type="ORF">BTO18_16845</name>
</gene>
<dbReference type="SUPFAM" id="SSF46894">
    <property type="entry name" value="C-terminal effector domain of the bipartite response regulators"/>
    <property type="match status" value="1"/>
</dbReference>
<dbReference type="Pfam" id="PF07695">
    <property type="entry name" value="7TMR-DISM_7TM"/>
    <property type="match status" value="1"/>
</dbReference>
<name>A0A2S7WT03_9FLAO</name>
<sequence>MRKLLFLLLIICFGCSSIHKNIDSVFYLKNDSKNVNSIKNKKFTLLKDDRISYKNGVYWFKVLLTDKTKGEEELIFQVEEPSIATVAVYNKNELLTSEKSTQGNTVIILKLKNPKESLYYVRVHFKRQVHFPLNVYTTSQFYKTEEKKNLGFGLYYGIAIMVFILNIIFYISLKDNTFLYYSIFMGCINISFTAFDGVAYLYFSQVFFDDYIAVFHILIQIFGALFASNFLGLKFFYPKLDLFGKLFIVVPTTFYAIYYFTNNFLYFAIADFLGLLVLAYYWFMGILMYKKEEFAKFFVIGYCMALFAAIFYLTPLNFGLTSITATFNQLKFGNIIEMLVLTYAITYRVKKLQEENNSYRNELQLYLNELYGLKEQLKNATTTEKENSLNAKIEEIKISYNLTEREVDILIKITEGFTNKQIAENLFISVNTVKYHTRNLYEKLDIKKRTEISSKIIFDK</sequence>
<evidence type="ECO:0000259" key="7">
    <source>
        <dbReference type="PROSITE" id="PS50043"/>
    </source>
</evidence>
<evidence type="ECO:0000256" key="1">
    <source>
        <dbReference type="ARBA" id="ARBA00023015"/>
    </source>
</evidence>
<keyword evidence="1" id="KW-0805">Transcription regulation</keyword>
<feature type="domain" description="HTH luxR-type" evidence="7">
    <location>
        <begin position="395"/>
        <end position="460"/>
    </location>
</feature>
<protein>
    <recommendedName>
        <fullName evidence="7">HTH luxR-type domain-containing protein</fullName>
    </recommendedName>
</protein>
<feature type="transmembrane region" description="Helical" evidence="5">
    <location>
        <begin position="240"/>
        <end position="258"/>
    </location>
</feature>
<feature type="chain" id="PRO_5015709032" description="HTH luxR-type domain-containing protein" evidence="6">
    <location>
        <begin position="20"/>
        <end position="460"/>
    </location>
</feature>
<evidence type="ECO:0000256" key="3">
    <source>
        <dbReference type="ARBA" id="ARBA00023163"/>
    </source>
</evidence>
<keyword evidence="5" id="KW-1133">Transmembrane helix</keyword>
<dbReference type="InterPro" id="IPR011622">
    <property type="entry name" value="7TMR_DISM_rcpt_extracell_dom2"/>
</dbReference>
<dbReference type="CDD" id="cd06170">
    <property type="entry name" value="LuxR_C_like"/>
    <property type="match status" value="1"/>
</dbReference>
<dbReference type="RefSeq" id="WP_105017342.1">
    <property type="nucleotide sequence ID" value="NZ_MSCN01000001.1"/>
</dbReference>
<dbReference type="Pfam" id="PF00196">
    <property type="entry name" value="GerE"/>
    <property type="match status" value="1"/>
</dbReference>
<accession>A0A2S7WT03</accession>
<feature type="coiled-coil region" evidence="4">
    <location>
        <begin position="349"/>
        <end position="376"/>
    </location>
</feature>
<evidence type="ECO:0000256" key="4">
    <source>
        <dbReference type="SAM" id="Coils"/>
    </source>
</evidence>
<dbReference type="InterPro" id="IPR011623">
    <property type="entry name" value="7TMR_DISM_rcpt_extracell_dom1"/>
</dbReference>
<feature type="transmembrane region" description="Helical" evidence="5">
    <location>
        <begin position="153"/>
        <end position="171"/>
    </location>
</feature>
<dbReference type="SMART" id="SM00421">
    <property type="entry name" value="HTH_LUXR"/>
    <property type="match status" value="1"/>
</dbReference>
<reference evidence="8 9" key="1">
    <citation type="submission" date="2016-12" db="EMBL/GenBank/DDBJ databases">
        <title>Trade-off between light-utilization and light-protection in marine flavobacteria.</title>
        <authorList>
            <person name="Kumagai Y."/>
            <person name="Yoshizawa S."/>
            <person name="Kogure K."/>
            <person name="Iwasaki W."/>
        </authorList>
    </citation>
    <scope>NUCLEOTIDE SEQUENCE [LARGE SCALE GENOMIC DNA]</scope>
    <source>
        <strain evidence="8 9">NBRC 108759</strain>
    </source>
</reference>
<feature type="transmembrane region" description="Helical" evidence="5">
    <location>
        <begin position="264"/>
        <end position="282"/>
    </location>
</feature>
<dbReference type="Gene3D" id="1.10.10.10">
    <property type="entry name" value="Winged helix-like DNA-binding domain superfamily/Winged helix DNA-binding domain"/>
    <property type="match status" value="1"/>
</dbReference>
<dbReference type="PANTHER" id="PTHR44688">
    <property type="entry name" value="DNA-BINDING TRANSCRIPTIONAL ACTIVATOR DEVR_DOSR"/>
    <property type="match status" value="1"/>
</dbReference>
<evidence type="ECO:0000256" key="5">
    <source>
        <dbReference type="SAM" id="Phobius"/>
    </source>
</evidence>
<dbReference type="Pfam" id="PF07696">
    <property type="entry name" value="7TMR-DISMED2"/>
    <property type="match status" value="1"/>
</dbReference>
<dbReference type="PROSITE" id="PS50043">
    <property type="entry name" value="HTH_LUXR_2"/>
    <property type="match status" value="1"/>
</dbReference>
<evidence type="ECO:0000256" key="2">
    <source>
        <dbReference type="ARBA" id="ARBA00023125"/>
    </source>
</evidence>
<dbReference type="GO" id="GO:0006355">
    <property type="term" value="P:regulation of DNA-templated transcription"/>
    <property type="evidence" value="ECO:0007669"/>
    <property type="project" value="InterPro"/>
</dbReference>
<keyword evidence="5" id="KW-0812">Transmembrane</keyword>